<feature type="transmembrane region" description="Helical" evidence="14">
    <location>
        <begin position="7"/>
        <end position="29"/>
    </location>
</feature>
<dbReference type="GO" id="GO:0050380">
    <property type="term" value="F:undecaprenyl-diphosphatase activity"/>
    <property type="evidence" value="ECO:0007669"/>
    <property type="project" value="UniProtKB-UniRule"/>
</dbReference>
<evidence type="ECO:0000256" key="14">
    <source>
        <dbReference type="HAMAP-Rule" id="MF_01006"/>
    </source>
</evidence>
<dbReference type="HAMAP" id="MF_01006">
    <property type="entry name" value="Undec_diphosphatase"/>
    <property type="match status" value="1"/>
</dbReference>
<dbReference type="GO" id="GO:0005886">
    <property type="term" value="C:plasma membrane"/>
    <property type="evidence" value="ECO:0007669"/>
    <property type="project" value="UniProtKB-SubCell"/>
</dbReference>
<evidence type="ECO:0000256" key="10">
    <source>
        <dbReference type="ARBA" id="ARBA00023251"/>
    </source>
</evidence>
<feature type="transmembrane region" description="Helical" evidence="14">
    <location>
        <begin position="80"/>
        <end position="97"/>
    </location>
</feature>
<dbReference type="InterPro" id="IPR003824">
    <property type="entry name" value="UppP"/>
</dbReference>
<organism evidence="15">
    <name type="scientific">uncultured marine bacterium HF130_81H07</name>
    <dbReference type="NCBI Taxonomy" id="415448"/>
    <lineage>
        <taxon>Bacteria</taxon>
        <taxon>environmental samples</taxon>
    </lineage>
</organism>
<evidence type="ECO:0000256" key="8">
    <source>
        <dbReference type="ARBA" id="ARBA00022989"/>
    </source>
</evidence>
<feature type="transmembrane region" description="Helical" evidence="14">
    <location>
        <begin position="179"/>
        <end position="198"/>
    </location>
</feature>
<comment type="catalytic activity">
    <reaction evidence="13 14">
        <text>di-trans,octa-cis-undecaprenyl diphosphate + H2O = di-trans,octa-cis-undecaprenyl phosphate + phosphate + H(+)</text>
        <dbReference type="Rhea" id="RHEA:28094"/>
        <dbReference type="ChEBI" id="CHEBI:15377"/>
        <dbReference type="ChEBI" id="CHEBI:15378"/>
        <dbReference type="ChEBI" id="CHEBI:43474"/>
        <dbReference type="ChEBI" id="CHEBI:58405"/>
        <dbReference type="ChEBI" id="CHEBI:60392"/>
        <dbReference type="EC" id="3.6.1.27"/>
    </reaction>
</comment>
<evidence type="ECO:0000256" key="4">
    <source>
        <dbReference type="ARBA" id="ARBA00021581"/>
    </source>
</evidence>
<dbReference type="AlphaFoldDB" id="A4GK22"/>
<protein>
    <recommendedName>
        <fullName evidence="4 14">Undecaprenyl-diphosphatase</fullName>
        <ecNumber evidence="3 14">3.6.1.27</ecNumber>
    </recommendedName>
    <alternativeName>
        <fullName evidence="12 14">Bacitracin resistance protein</fullName>
    </alternativeName>
    <alternativeName>
        <fullName evidence="11 14">Undecaprenyl pyrophosphate phosphatase</fullName>
    </alternativeName>
</protein>
<comment type="function">
    <text evidence="14">Catalyzes the dephosphorylation of undecaprenyl diphosphate (UPP). Confers resistance to bacitracin.</text>
</comment>
<evidence type="ECO:0000256" key="3">
    <source>
        <dbReference type="ARBA" id="ARBA00012374"/>
    </source>
</evidence>
<evidence type="ECO:0000256" key="9">
    <source>
        <dbReference type="ARBA" id="ARBA00023136"/>
    </source>
</evidence>
<dbReference type="EC" id="3.6.1.27" evidence="3 14"/>
<dbReference type="GO" id="GO:0009252">
    <property type="term" value="P:peptidoglycan biosynthetic process"/>
    <property type="evidence" value="ECO:0007669"/>
    <property type="project" value="UniProtKB-KW"/>
</dbReference>
<keyword evidence="7 14" id="KW-0378">Hydrolase</keyword>
<dbReference type="GO" id="GO:0071555">
    <property type="term" value="P:cell wall organization"/>
    <property type="evidence" value="ECO:0007669"/>
    <property type="project" value="UniProtKB-KW"/>
</dbReference>
<evidence type="ECO:0000256" key="12">
    <source>
        <dbReference type="ARBA" id="ARBA00032932"/>
    </source>
</evidence>
<keyword evidence="6 14" id="KW-0812">Transmembrane</keyword>
<keyword evidence="9 14" id="KW-0472">Membrane</keyword>
<evidence type="ECO:0000256" key="2">
    <source>
        <dbReference type="ARBA" id="ARBA00010621"/>
    </source>
</evidence>
<evidence type="ECO:0000256" key="5">
    <source>
        <dbReference type="ARBA" id="ARBA00022475"/>
    </source>
</evidence>
<gene>
    <name evidence="14" type="primary">uppP</name>
    <name evidence="15" type="ORF">ALOHA_HF13081H07.0010</name>
</gene>
<evidence type="ECO:0000256" key="13">
    <source>
        <dbReference type="ARBA" id="ARBA00047594"/>
    </source>
</evidence>
<evidence type="ECO:0000256" key="11">
    <source>
        <dbReference type="ARBA" id="ARBA00032707"/>
    </source>
</evidence>
<comment type="subcellular location">
    <subcellularLocation>
        <location evidence="1 14">Cell membrane</location>
        <topology evidence="1 14">Multi-pass membrane protein</topology>
    </subcellularLocation>
</comment>
<dbReference type="PANTHER" id="PTHR30622">
    <property type="entry name" value="UNDECAPRENYL-DIPHOSPHATASE"/>
    <property type="match status" value="1"/>
</dbReference>
<evidence type="ECO:0000256" key="1">
    <source>
        <dbReference type="ARBA" id="ARBA00004651"/>
    </source>
</evidence>
<keyword evidence="14" id="KW-0133">Cell shape</keyword>
<reference evidence="15" key="1">
    <citation type="journal article" date="2007" name="Environ. Microbiol.">
        <title>Proteorhodopsin photosystem gene clusters exhibit co-evolutionary trends and shared ancestry among diverse marine microbial phyla.</title>
        <authorList>
            <person name="McCarren J."/>
            <person name="Delong E.F."/>
        </authorList>
    </citation>
    <scope>NUCLEOTIDE SEQUENCE</scope>
</reference>
<feature type="transmembrane region" description="Helical" evidence="14">
    <location>
        <begin position="141"/>
        <end position="167"/>
    </location>
</feature>
<keyword evidence="5 14" id="KW-1003">Cell membrane</keyword>
<name>A4GK22_9BACT</name>
<dbReference type="EMBL" id="EF107106">
    <property type="protein sequence ID" value="ABL97467.1"/>
    <property type="molecule type" value="Genomic_DNA"/>
</dbReference>
<comment type="similarity">
    <text evidence="2 14">Belongs to the UppP family.</text>
</comment>
<feature type="transmembrane region" description="Helical" evidence="14">
    <location>
        <begin position="235"/>
        <end position="253"/>
    </location>
</feature>
<dbReference type="PANTHER" id="PTHR30622:SF4">
    <property type="entry name" value="UNDECAPRENYL-DIPHOSPHATASE"/>
    <property type="match status" value="1"/>
</dbReference>
<keyword evidence="10 14" id="KW-0046">Antibiotic resistance</keyword>
<evidence type="ECO:0000256" key="7">
    <source>
        <dbReference type="ARBA" id="ARBA00022801"/>
    </source>
</evidence>
<evidence type="ECO:0000256" key="6">
    <source>
        <dbReference type="ARBA" id="ARBA00022692"/>
    </source>
</evidence>
<feature type="transmembrane region" description="Helical" evidence="14">
    <location>
        <begin position="109"/>
        <end position="129"/>
    </location>
</feature>
<keyword evidence="8 14" id="KW-1133">Transmembrane helix</keyword>
<sequence length="254" mass="29102">MDLINIILLSLIQGVTEFLPISSSAHLIIFSEIFNNPNQDITVDVFAHFGTLLAVVWYFRGELIKIMSTYKINDVNNLGNCLLIGTLPILFFGFFLRDFIEFNLRNQNVIVFSMIFFGILLLIFEYFRGSRTLDDLSWKDSFVLGLFQTLALIPGASRSALVIMGAFYLGFRSVDALKISFLLAMPTLVIIFFGENYLINFEYEIKISELFLVIFFSFVTALITIHYFLKLVNKIGLLPFVIYRFLLAGILIFI</sequence>
<dbReference type="GO" id="GO:0046677">
    <property type="term" value="P:response to antibiotic"/>
    <property type="evidence" value="ECO:0007669"/>
    <property type="project" value="UniProtKB-UniRule"/>
</dbReference>
<keyword evidence="14" id="KW-0961">Cell wall biogenesis/degradation</keyword>
<evidence type="ECO:0000313" key="15">
    <source>
        <dbReference type="EMBL" id="ABL97467.1"/>
    </source>
</evidence>
<feature type="transmembrane region" description="Helical" evidence="14">
    <location>
        <begin position="210"/>
        <end position="229"/>
    </location>
</feature>
<comment type="miscellaneous">
    <text evidence="14">Bacitracin is thought to be involved in the inhibition of peptidoglycan synthesis by sequestering undecaprenyl diphosphate, thereby reducing the pool of lipid carrier available.</text>
</comment>
<keyword evidence="14" id="KW-0573">Peptidoglycan synthesis</keyword>
<proteinExistence type="inferred from homology"/>
<dbReference type="Pfam" id="PF02673">
    <property type="entry name" value="BacA"/>
    <property type="match status" value="1"/>
</dbReference>
<feature type="transmembrane region" description="Helical" evidence="14">
    <location>
        <begin position="41"/>
        <end position="59"/>
    </location>
</feature>
<accession>A4GK22</accession>
<dbReference type="GO" id="GO:0008360">
    <property type="term" value="P:regulation of cell shape"/>
    <property type="evidence" value="ECO:0007669"/>
    <property type="project" value="UniProtKB-KW"/>
</dbReference>